<feature type="transmembrane region" description="Helical" evidence="10">
    <location>
        <begin position="6"/>
        <end position="23"/>
    </location>
</feature>
<keyword evidence="5 9" id="KW-0560">Oxidoreductase</keyword>
<sequence>MAMFFYAAIITIIASILYLVHHARRRRCKTPLSTDWPILGMLPQLLWNFFQIHDFLAHTINKQGGTAEFMGPWFTKMNYLVTRDPMNAHHILSKRFEDYVKGADFREVFAAFGDGIVAADSEKWKDMRSLFHSLFKHKSFEVLLEKTIQKKLQNSLLPILSNLCEETTVDLQDLFCRFTFDNISSLGLGFDPNSLSIEFPVVEAKKAFDEIQECILYRHGVPRSVWKLQEWLRIGEEKKMAKACRVFDNFLCTVIASKLEELSKTETNNNHRVDESVPHQFDSLLEAVTRDEARRDEKFLRDSAFNLFVAGKDTIASALTWFFWLVATHPLVEAKILEEIREVFGAHDEEQYKILSMVDAKKLVYLHGALCEVLRLFPPIPLERKQPIKADVLPSGHVVDSDTNIVFSFYAMGRCEEIWGKDCLEFKPERWISEKGGIIHVPSYKFISFNAGPRTCLGKDMSFIQMKMVISAILRHYCVHLVEDHPRVIPSLSIALLMKNGLKVKITKREKIHLHR</sequence>
<keyword evidence="6 8" id="KW-0408">Iron</keyword>
<evidence type="ECO:0000256" key="3">
    <source>
        <dbReference type="ARBA" id="ARBA00022617"/>
    </source>
</evidence>
<evidence type="ECO:0000256" key="7">
    <source>
        <dbReference type="ARBA" id="ARBA00023033"/>
    </source>
</evidence>
<keyword evidence="12" id="KW-1185">Reference proteome</keyword>
<protein>
    <recommendedName>
        <fullName evidence="13">Alkane hydroxylase MAH1-like</fullName>
    </recommendedName>
</protein>
<dbReference type="GO" id="GO:0004497">
    <property type="term" value="F:monooxygenase activity"/>
    <property type="evidence" value="ECO:0007669"/>
    <property type="project" value="UniProtKB-KW"/>
</dbReference>
<evidence type="ECO:0000256" key="5">
    <source>
        <dbReference type="ARBA" id="ARBA00023002"/>
    </source>
</evidence>
<keyword evidence="10" id="KW-1133">Transmembrane helix</keyword>
<feature type="binding site" description="axial binding residue" evidence="8">
    <location>
        <position position="456"/>
    </location>
    <ligand>
        <name>heme</name>
        <dbReference type="ChEBI" id="CHEBI:30413"/>
    </ligand>
    <ligandPart>
        <name>Fe</name>
        <dbReference type="ChEBI" id="CHEBI:18248"/>
    </ligandPart>
</feature>
<organism evidence="11 12">
    <name type="scientific">Arachis hypogaea</name>
    <name type="common">Peanut</name>
    <dbReference type="NCBI Taxonomy" id="3818"/>
    <lineage>
        <taxon>Eukaryota</taxon>
        <taxon>Viridiplantae</taxon>
        <taxon>Streptophyta</taxon>
        <taxon>Embryophyta</taxon>
        <taxon>Tracheophyta</taxon>
        <taxon>Spermatophyta</taxon>
        <taxon>Magnoliopsida</taxon>
        <taxon>eudicotyledons</taxon>
        <taxon>Gunneridae</taxon>
        <taxon>Pentapetalae</taxon>
        <taxon>rosids</taxon>
        <taxon>fabids</taxon>
        <taxon>Fabales</taxon>
        <taxon>Fabaceae</taxon>
        <taxon>Papilionoideae</taxon>
        <taxon>50 kb inversion clade</taxon>
        <taxon>dalbergioids sensu lato</taxon>
        <taxon>Dalbergieae</taxon>
        <taxon>Pterocarpus clade</taxon>
        <taxon>Arachis</taxon>
    </lineage>
</organism>
<accession>A0A445D3U0</accession>
<dbReference type="InterPro" id="IPR002401">
    <property type="entry name" value="Cyt_P450_E_grp-I"/>
</dbReference>
<evidence type="ECO:0000313" key="11">
    <source>
        <dbReference type="EMBL" id="RYR57791.1"/>
    </source>
</evidence>
<name>A0A445D3U0_ARAHY</name>
<evidence type="ECO:0000313" key="12">
    <source>
        <dbReference type="Proteomes" id="UP000289738"/>
    </source>
</evidence>
<evidence type="ECO:0000256" key="9">
    <source>
        <dbReference type="RuleBase" id="RU000461"/>
    </source>
</evidence>
<dbReference type="Gene3D" id="1.10.630.10">
    <property type="entry name" value="Cytochrome P450"/>
    <property type="match status" value="1"/>
</dbReference>
<dbReference type="STRING" id="3818.A0A445D3U0"/>
<keyword evidence="3 8" id="KW-0349">Heme</keyword>
<dbReference type="GO" id="GO:0005506">
    <property type="term" value="F:iron ion binding"/>
    <property type="evidence" value="ECO:0007669"/>
    <property type="project" value="InterPro"/>
</dbReference>
<dbReference type="Proteomes" id="UP000289738">
    <property type="component" value="Chromosome A05"/>
</dbReference>
<dbReference type="InterPro" id="IPR017972">
    <property type="entry name" value="Cyt_P450_CS"/>
</dbReference>
<proteinExistence type="inferred from homology"/>
<evidence type="ECO:0000256" key="2">
    <source>
        <dbReference type="ARBA" id="ARBA00010617"/>
    </source>
</evidence>
<gene>
    <name evidence="11" type="ORF">Ahy_A05g023493</name>
</gene>
<dbReference type="GO" id="GO:0006629">
    <property type="term" value="P:lipid metabolic process"/>
    <property type="evidence" value="ECO:0007669"/>
    <property type="project" value="UniProtKB-ARBA"/>
</dbReference>
<evidence type="ECO:0000256" key="4">
    <source>
        <dbReference type="ARBA" id="ARBA00022723"/>
    </source>
</evidence>
<keyword evidence="10" id="KW-0812">Transmembrane</keyword>
<dbReference type="GO" id="GO:0016705">
    <property type="term" value="F:oxidoreductase activity, acting on paired donors, with incorporation or reduction of molecular oxygen"/>
    <property type="evidence" value="ECO:0007669"/>
    <property type="project" value="InterPro"/>
</dbReference>
<evidence type="ECO:0000256" key="1">
    <source>
        <dbReference type="ARBA" id="ARBA00001971"/>
    </source>
</evidence>
<keyword evidence="7 9" id="KW-0503">Monooxygenase</keyword>
<dbReference type="InterPro" id="IPR001128">
    <property type="entry name" value="Cyt_P450"/>
</dbReference>
<keyword evidence="4 8" id="KW-0479">Metal-binding</keyword>
<comment type="similarity">
    <text evidence="2 9">Belongs to the cytochrome P450 family.</text>
</comment>
<dbReference type="AlphaFoldDB" id="A0A445D3U0"/>
<feature type="transmembrane region" description="Helical" evidence="10">
    <location>
        <begin position="304"/>
        <end position="327"/>
    </location>
</feature>
<dbReference type="CDD" id="cd11064">
    <property type="entry name" value="CYP86A"/>
    <property type="match status" value="1"/>
</dbReference>
<evidence type="ECO:0000256" key="6">
    <source>
        <dbReference type="ARBA" id="ARBA00023004"/>
    </source>
</evidence>
<dbReference type="PROSITE" id="PS00086">
    <property type="entry name" value="CYTOCHROME_P450"/>
    <property type="match status" value="1"/>
</dbReference>
<dbReference type="EMBL" id="SDMP01000005">
    <property type="protein sequence ID" value="RYR57791.1"/>
    <property type="molecule type" value="Genomic_DNA"/>
</dbReference>
<comment type="cofactor">
    <cofactor evidence="1 8">
        <name>heme</name>
        <dbReference type="ChEBI" id="CHEBI:30413"/>
    </cofactor>
</comment>
<dbReference type="PRINTS" id="PR00463">
    <property type="entry name" value="EP450I"/>
</dbReference>
<evidence type="ECO:0008006" key="13">
    <source>
        <dbReference type="Google" id="ProtNLM"/>
    </source>
</evidence>
<comment type="caution">
    <text evidence="11">The sequence shown here is derived from an EMBL/GenBank/DDBJ whole genome shotgun (WGS) entry which is preliminary data.</text>
</comment>
<dbReference type="SUPFAM" id="SSF48264">
    <property type="entry name" value="Cytochrome P450"/>
    <property type="match status" value="1"/>
</dbReference>
<keyword evidence="10" id="KW-0472">Membrane</keyword>
<dbReference type="InterPro" id="IPR036396">
    <property type="entry name" value="Cyt_P450_sf"/>
</dbReference>
<dbReference type="PRINTS" id="PR00385">
    <property type="entry name" value="P450"/>
</dbReference>
<evidence type="ECO:0000256" key="8">
    <source>
        <dbReference type="PIRSR" id="PIRSR602401-1"/>
    </source>
</evidence>
<dbReference type="Pfam" id="PF00067">
    <property type="entry name" value="p450"/>
    <property type="match status" value="1"/>
</dbReference>
<dbReference type="GO" id="GO:0020037">
    <property type="term" value="F:heme binding"/>
    <property type="evidence" value="ECO:0007669"/>
    <property type="project" value="InterPro"/>
</dbReference>
<reference evidence="11 12" key="1">
    <citation type="submission" date="2019-01" db="EMBL/GenBank/DDBJ databases">
        <title>Sequencing of cultivated peanut Arachis hypogaea provides insights into genome evolution and oil improvement.</title>
        <authorList>
            <person name="Chen X."/>
        </authorList>
    </citation>
    <scope>NUCLEOTIDE SEQUENCE [LARGE SCALE GENOMIC DNA]</scope>
    <source>
        <strain evidence="12">cv. Fuhuasheng</strain>
        <tissue evidence="11">Leaves</tissue>
    </source>
</reference>
<evidence type="ECO:0000256" key="10">
    <source>
        <dbReference type="SAM" id="Phobius"/>
    </source>
</evidence>
<dbReference type="PANTHER" id="PTHR24296">
    <property type="entry name" value="CYTOCHROME P450"/>
    <property type="match status" value="1"/>
</dbReference>